<dbReference type="PANTHER" id="PTHR24559:SF436">
    <property type="entry name" value="RNA-DIRECTED DNA POLYMERASE HOMOLOG"/>
    <property type="match status" value="1"/>
</dbReference>
<dbReference type="GeneID" id="111302009"/>
<dbReference type="Gene3D" id="3.10.10.10">
    <property type="entry name" value="HIV Type 1 Reverse Transcriptase, subunit A, domain 1"/>
    <property type="match status" value="1"/>
</dbReference>
<reference evidence="3" key="1">
    <citation type="submission" date="2025-08" db="UniProtKB">
        <authorList>
            <consortium name="RefSeq"/>
        </authorList>
    </citation>
    <scope>IDENTIFICATION</scope>
    <source>
        <tissue evidence="3">Fruit stalk</tissue>
    </source>
</reference>
<dbReference type="AlphaFoldDB" id="A0A6P5ZLC7"/>
<name>A0A6P5ZLC7_DURZI</name>
<evidence type="ECO:0000313" key="3">
    <source>
        <dbReference type="RefSeq" id="XP_022753688.1"/>
    </source>
</evidence>
<dbReference type="PANTHER" id="PTHR24559">
    <property type="entry name" value="TRANSPOSON TY3-I GAG-POL POLYPROTEIN"/>
    <property type="match status" value="1"/>
</dbReference>
<proteinExistence type="predicted"/>
<organism evidence="2 3">
    <name type="scientific">Durio zibethinus</name>
    <name type="common">Durian</name>
    <dbReference type="NCBI Taxonomy" id="66656"/>
    <lineage>
        <taxon>Eukaryota</taxon>
        <taxon>Viridiplantae</taxon>
        <taxon>Streptophyta</taxon>
        <taxon>Embryophyta</taxon>
        <taxon>Tracheophyta</taxon>
        <taxon>Spermatophyta</taxon>
        <taxon>Magnoliopsida</taxon>
        <taxon>eudicotyledons</taxon>
        <taxon>Gunneridae</taxon>
        <taxon>Pentapetalae</taxon>
        <taxon>rosids</taxon>
        <taxon>malvids</taxon>
        <taxon>Malvales</taxon>
        <taxon>Malvaceae</taxon>
        <taxon>Helicteroideae</taxon>
        <taxon>Durio</taxon>
    </lineage>
</organism>
<evidence type="ECO:0000313" key="2">
    <source>
        <dbReference type="Proteomes" id="UP000515121"/>
    </source>
</evidence>
<dbReference type="InterPro" id="IPR053134">
    <property type="entry name" value="RNA-dir_DNA_polymerase"/>
</dbReference>
<feature type="domain" description="Reverse transcriptase/retrotransposon-derived protein RNase H-like" evidence="1">
    <location>
        <begin position="101"/>
        <end position="143"/>
    </location>
</feature>
<gene>
    <name evidence="3" type="primary">LOC111302009</name>
</gene>
<dbReference type="KEGG" id="dzi:111302009"/>
<protein>
    <submittedName>
        <fullName evidence="3">Uncharacterized protein LOC111302009</fullName>
    </submittedName>
</protein>
<keyword evidence="2" id="KW-1185">Reference proteome</keyword>
<dbReference type="InterPro" id="IPR043502">
    <property type="entry name" value="DNA/RNA_pol_sf"/>
</dbReference>
<evidence type="ECO:0000259" key="1">
    <source>
        <dbReference type="Pfam" id="PF17919"/>
    </source>
</evidence>
<dbReference type="OrthoDB" id="10055717at2759"/>
<dbReference type="SUPFAM" id="SSF56672">
    <property type="entry name" value="DNA/RNA polymerases"/>
    <property type="match status" value="1"/>
</dbReference>
<dbReference type="Gene3D" id="3.30.70.270">
    <property type="match status" value="1"/>
</dbReference>
<dbReference type="RefSeq" id="XP_022753688.1">
    <property type="nucleotide sequence ID" value="XM_022897953.1"/>
</dbReference>
<accession>A0A6P5ZLC7</accession>
<dbReference type="Proteomes" id="UP000515121">
    <property type="component" value="Unplaced"/>
</dbReference>
<dbReference type="InterPro" id="IPR043128">
    <property type="entry name" value="Rev_trsase/Diguanyl_cyclase"/>
</dbReference>
<dbReference type="Pfam" id="PF17919">
    <property type="entry name" value="RT_RNaseH_2"/>
    <property type="match status" value="1"/>
</dbReference>
<dbReference type="InterPro" id="IPR041577">
    <property type="entry name" value="RT_RNaseH_2"/>
</dbReference>
<sequence length="309" mass="35066">MAVNKEEDTFLVALKYKESREEESNTLLEVLKVFESFSDVMPEKLPSKLPFKRELCIDYRALNKLTIKNKYSIPLIAKLFDQLRSSRWFTKLDLRSGYNQWSARCQKAFDRLKYAMIEKPVLALLDHAKPYKMHIDTSNYVHGLRERDDCNGALLAHLTPLPIRVEMESKPGWVNLVVDALSRKVNLATISQPKGSLVSHIKEGLVHDLTAKALMEEVIHECHDSRLAGHPGVSRQGGAENTKRSLRAIASARATMGEHHSRLYSQSTQGQAFHRDLPQALCECHAKGLAKLLDVTQFSYNLQRSEATN</sequence>